<keyword evidence="3" id="KW-0732">Signal</keyword>
<name>A0ABD2MLW2_9CUCU</name>
<reference evidence="5 6" key="1">
    <citation type="journal article" date="2021" name="BMC Biol.">
        <title>Horizontally acquired antibacterial genes associated with adaptive radiation of ladybird beetles.</title>
        <authorList>
            <person name="Li H.S."/>
            <person name="Tang X.F."/>
            <person name="Huang Y.H."/>
            <person name="Xu Z.Y."/>
            <person name="Chen M.L."/>
            <person name="Du X.Y."/>
            <person name="Qiu B.Y."/>
            <person name="Chen P.T."/>
            <person name="Zhang W."/>
            <person name="Slipinski A."/>
            <person name="Escalona H.E."/>
            <person name="Waterhouse R.M."/>
            <person name="Zwick A."/>
            <person name="Pang H."/>
        </authorList>
    </citation>
    <scope>NUCLEOTIDE SEQUENCE [LARGE SCALE GENOMIC DNA]</scope>
    <source>
        <strain evidence="5">SYSU2018</strain>
    </source>
</reference>
<dbReference type="PANTHER" id="PTHR10334">
    <property type="entry name" value="CYSTEINE-RICH SECRETORY PROTEIN-RELATED"/>
    <property type="match status" value="1"/>
</dbReference>
<dbReference type="InterPro" id="IPR035940">
    <property type="entry name" value="CAP_sf"/>
</dbReference>
<dbReference type="CDD" id="cd05380">
    <property type="entry name" value="CAP_euk"/>
    <property type="match status" value="1"/>
</dbReference>
<dbReference type="SMART" id="SM00198">
    <property type="entry name" value="SCP"/>
    <property type="match status" value="1"/>
</dbReference>
<dbReference type="PROSITE" id="PS01009">
    <property type="entry name" value="CRISP_1"/>
    <property type="match status" value="1"/>
</dbReference>
<dbReference type="PRINTS" id="PR00838">
    <property type="entry name" value="V5ALLERGEN"/>
</dbReference>
<accession>A0ABD2MLW2</accession>
<sequence>MKDFILIVVTLLPLVNCIQNKYCQLSCDFVTENVSHTVCDREFESCGPSADCGPDFQVLHLDDNTRQYVLDLHNHLRNKVATGNETRNEQPSAANMMVMKYNKELENIAQCWANACHGSPLIHDHCRRTEEYEHVGQNLGFINSSVADFDLKKSMKLLVTLWYDEVQNFDNEWVNETDDRGPDVVVGHYTQMVWAETSEIGCATTYYTSVANDTTWHHLLLVCNYGPGGNYLGLPVYEVGEPCSNCPRHLKNNKKYKGLCGESETVAKGNKSILLLEKSLLGLTKD</sequence>
<dbReference type="InterPro" id="IPR001283">
    <property type="entry name" value="CRISP-related"/>
</dbReference>
<dbReference type="AlphaFoldDB" id="A0ABD2MLW2"/>
<dbReference type="Gene3D" id="3.40.33.10">
    <property type="entry name" value="CAP"/>
    <property type="match status" value="1"/>
</dbReference>
<feature type="signal peptide" evidence="3">
    <location>
        <begin position="1"/>
        <end position="17"/>
    </location>
</feature>
<dbReference type="Pfam" id="PF00188">
    <property type="entry name" value="CAP"/>
    <property type="match status" value="1"/>
</dbReference>
<dbReference type="PROSITE" id="PS01010">
    <property type="entry name" value="CRISP_2"/>
    <property type="match status" value="1"/>
</dbReference>
<dbReference type="InterPro" id="IPR002413">
    <property type="entry name" value="V5_allergen-like"/>
</dbReference>
<evidence type="ECO:0000259" key="4">
    <source>
        <dbReference type="SMART" id="SM00198"/>
    </source>
</evidence>
<comment type="subcellular location">
    <subcellularLocation>
        <location evidence="1">Secreted</location>
    </subcellularLocation>
</comment>
<evidence type="ECO:0000256" key="1">
    <source>
        <dbReference type="ARBA" id="ARBA00004613"/>
    </source>
</evidence>
<dbReference type="Proteomes" id="UP001516400">
    <property type="component" value="Unassembled WGS sequence"/>
</dbReference>
<proteinExistence type="predicted"/>
<organism evidence="5 6">
    <name type="scientific">Cryptolaemus montrouzieri</name>
    <dbReference type="NCBI Taxonomy" id="559131"/>
    <lineage>
        <taxon>Eukaryota</taxon>
        <taxon>Metazoa</taxon>
        <taxon>Ecdysozoa</taxon>
        <taxon>Arthropoda</taxon>
        <taxon>Hexapoda</taxon>
        <taxon>Insecta</taxon>
        <taxon>Pterygota</taxon>
        <taxon>Neoptera</taxon>
        <taxon>Endopterygota</taxon>
        <taxon>Coleoptera</taxon>
        <taxon>Polyphaga</taxon>
        <taxon>Cucujiformia</taxon>
        <taxon>Coccinelloidea</taxon>
        <taxon>Coccinellidae</taxon>
        <taxon>Scymninae</taxon>
        <taxon>Scymnini</taxon>
        <taxon>Cryptolaemus</taxon>
    </lineage>
</organism>
<gene>
    <name evidence="5" type="ORF">HHI36_011507</name>
</gene>
<feature type="domain" description="SCP" evidence="4">
    <location>
        <begin position="64"/>
        <end position="233"/>
    </location>
</feature>
<dbReference type="InterPro" id="IPR014044">
    <property type="entry name" value="CAP_dom"/>
</dbReference>
<dbReference type="GO" id="GO:0005576">
    <property type="term" value="C:extracellular region"/>
    <property type="evidence" value="ECO:0007669"/>
    <property type="project" value="UniProtKB-SubCell"/>
</dbReference>
<keyword evidence="6" id="KW-1185">Reference proteome</keyword>
<evidence type="ECO:0000256" key="2">
    <source>
        <dbReference type="ARBA" id="ARBA00022525"/>
    </source>
</evidence>
<evidence type="ECO:0000313" key="6">
    <source>
        <dbReference type="Proteomes" id="UP001516400"/>
    </source>
</evidence>
<dbReference type="InterPro" id="IPR018244">
    <property type="entry name" value="Allrgn_V5/Tpx1_CS"/>
</dbReference>
<comment type="caution">
    <text evidence="5">The sequence shown here is derived from an EMBL/GenBank/DDBJ whole genome shotgun (WGS) entry which is preliminary data.</text>
</comment>
<dbReference type="PRINTS" id="PR00837">
    <property type="entry name" value="V5TPXLIKE"/>
</dbReference>
<feature type="chain" id="PRO_5044874166" description="SCP domain-containing protein" evidence="3">
    <location>
        <begin position="18"/>
        <end position="286"/>
    </location>
</feature>
<evidence type="ECO:0000256" key="3">
    <source>
        <dbReference type="SAM" id="SignalP"/>
    </source>
</evidence>
<dbReference type="EMBL" id="JABFTP020000001">
    <property type="protein sequence ID" value="KAL3267376.1"/>
    <property type="molecule type" value="Genomic_DNA"/>
</dbReference>
<protein>
    <recommendedName>
        <fullName evidence="4">SCP domain-containing protein</fullName>
    </recommendedName>
</protein>
<dbReference type="SUPFAM" id="SSF55797">
    <property type="entry name" value="PR-1-like"/>
    <property type="match status" value="1"/>
</dbReference>
<evidence type="ECO:0000313" key="5">
    <source>
        <dbReference type="EMBL" id="KAL3267376.1"/>
    </source>
</evidence>
<keyword evidence="2" id="KW-0964">Secreted</keyword>